<protein>
    <submittedName>
        <fullName evidence="3">VOC family protein</fullName>
    </submittedName>
</protein>
<dbReference type="InterPro" id="IPR004360">
    <property type="entry name" value="Glyas_Fos-R_dOase_dom"/>
</dbReference>
<dbReference type="EMBL" id="JAQQCF010000013">
    <property type="protein sequence ID" value="MFM0638228.1"/>
    <property type="molecule type" value="Genomic_DNA"/>
</dbReference>
<evidence type="ECO:0000313" key="3">
    <source>
        <dbReference type="EMBL" id="MFM0638228.1"/>
    </source>
</evidence>
<dbReference type="InterPro" id="IPR029068">
    <property type="entry name" value="Glyas_Bleomycin-R_OHBP_Dase"/>
</dbReference>
<dbReference type="SUPFAM" id="SSF54593">
    <property type="entry name" value="Glyoxalase/Bleomycin resistance protein/Dihydroxybiphenyl dioxygenase"/>
    <property type="match status" value="1"/>
</dbReference>
<feature type="region of interest" description="Disordered" evidence="1">
    <location>
        <begin position="1"/>
        <end position="20"/>
    </location>
</feature>
<name>A0ABW9DTA1_9BURK</name>
<reference evidence="3 4" key="1">
    <citation type="journal article" date="2024" name="Chem. Sci.">
        <title>Discovery of megapolipeptins by genome mining of a Burkholderiales bacteria collection.</title>
        <authorList>
            <person name="Paulo B.S."/>
            <person name="Recchia M.J.J."/>
            <person name="Lee S."/>
            <person name="Fergusson C.H."/>
            <person name="Romanowski S.B."/>
            <person name="Hernandez A."/>
            <person name="Krull N."/>
            <person name="Liu D.Y."/>
            <person name="Cavanagh H."/>
            <person name="Bos A."/>
            <person name="Gray C.A."/>
            <person name="Murphy B.T."/>
            <person name="Linington R.G."/>
            <person name="Eustaquio A.S."/>
        </authorList>
    </citation>
    <scope>NUCLEOTIDE SEQUENCE [LARGE SCALE GENOMIC DNA]</scope>
    <source>
        <strain evidence="3 4">RL17-338-BIC-A</strain>
    </source>
</reference>
<evidence type="ECO:0000313" key="4">
    <source>
        <dbReference type="Proteomes" id="UP001629432"/>
    </source>
</evidence>
<comment type="caution">
    <text evidence="3">The sequence shown here is derived from an EMBL/GenBank/DDBJ whole genome shotgun (WGS) entry which is preliminary data.</text>
</comment>
<accession>A0ABW9DTA1</accession>
<keyword evidence="4" id="KW-1185">Reference proteome</keyword>
<evidence type="ECO:0000259" key="2">
    <source>
        <dbReference type="PROSITE" id="PS51819"/>
    </source>
</evidence>
<evidence type="ECO:0000256" key="1">
    <source>
        <dbReference type="SAM" id="MobiDB-lite"/>
    </source>
</evidence>
<organism evidence="3 4">
    <name type="scientific">Paraburkholderia metrosideri</name>
    <dbReference type="NCBI Taxonomy" id="580937"/>
    <lineage>
        <taxon>Bacteria</taxon>
        <taxon>Pseudomonadati</taxon>
        <taxon>Pseudomonadota</taxon>
        <taxon>Betaproteobacteria</taxon>
        <taxon>Burkholderiales</taxon>
        <taxon>Burkholderiaceae</taxon>
        <taxon>Paraburkholderia</taxon>
    </lineage>
</organism>
<dbReference type="PROSITE" id="PS51819">
    <property type="entry name" value="VOC"/>
    <property type="match status" value="1"/>
</dbReference>
<dbReference type="Pfam" id="PF00903">
    <property type="entry name" value="Glyoxalase"/>
    <property type="match status" value="1"/>
</dbReference>
<dbReference type="RefSeq" id="WP_408228468.1">
    <property type="nucleotide sequence ID" value="NZ_JAQQCF010000013.1"/>
</dbReference>
<feature type="compositionally biased region" description="Low complexity" evidence="1">
    <location>
        <begin position="1"/>
        <end position="13"/>
    </location>
</feature>
<dbReference type="InterPro" id="IPR037523">
    <property type="entry name" value="VOC_core"/>
</dbReference>
<dbReference type="Gene3D" id="3.10.180.10">
    <property type="entry name" value="2,3-Dihydroxybiphenyl 1,2-Dioxygenase, domain 1"/>
    <property type="match status" value="1"/>
</dbReference>
<proteinExistence type="predicted"/>
<dbReference type="PANTHER" id="PTHR36503:SF3">
    <property type="entry name" value="BLR0126 PROTEIN"/>
    <property type="match status" value="1"/>
</dbReference>
<feature type="domain" description="VOC" evidence="2">
    <location>
        <begin position="24"/>
        <end position="134"/>
    </location>
</feature>
<sequence length="136" mass="14778">MNSAATSATASTSPGTPAEPHIESLSAITLATRDMPRAVLFYEALGFPKKFGGSQEAFTSFAFGGSYLNLIVDTRAPVNWWGRVIIYVSDVDALYRKALAAGLKPSLEPSDAPWGERYFHITDPDGHELSFARPLR</sequence>
<dbReference type="PANTHER" id="PTHR36503">
    <property type="entry name" value="BLR2520 PROTEIN"/>
    <property type="match status" value="1"/>
</dbReference>
<gene>
    <name evidence="3" type="ORF">PQQ63_16140</name>
</gene>
<dbReference type="Proteomes" id="UP001629432">
    <property type="component" value="Unassembled WGS sequence"/>
</dbReference>